<dbReference type="Proteomes" id="UP000014400">
    <property type="component" value="Unassembled WGS sequence"/>
</dbReference>
<evidence type="ECO:0000259" key="3">
    <source>
        <dbReference type="PROSITE" id="PS51186"/>
    </source>
</evidence>
<evidence type="ECO:0000313" key="4">
    <source>
        <dbReference type="EMBL" id="EPD99480.1"/>
    </source>
</evidence>
<feature type="domain" description="N-acetyltransferase" evidence="3">
    <location>
        <begin position="2"/>
        <end position="133"/>
    </location>
</feature>
<comment type="caution">
    <text evidence="4">The sequence shown here is derived from an EMBL/GenBank/DDBJ whole genome shotgun (WGS) entry which is preliminary data.</text>
</comment>
<dbReference type="GO" id="GO:0005524">
    <property type="term" value="F:ATP binding"/>
    <property type="evidence" value="ECO:0007669"/>
    <property type="project" value="UniProtKB-KW"/>
</dbReference>
<evidence type="ECO:0000256" key="1">
    <source>
        <dbReference type="ARBA" id="ARBA00022741"/>
    </source>
</evidence>
<dbReference type="InterPro" id="IPR016181">
    <property type="entry name" value="Acyl_CoA_acyltransferase"/>
</dbReference>
<dbReference type="InterPro" id="IPR014729">
    <property type="entry name" value="Rossmann-like_a/b/a_fold"/>
</dbReference>
<evidence type="ECO:0000256" key="2">
    <source>
        <dbReference type="ARBA" id="ARBA00022840"/>
    </source>
</evidence>
<dbReference type="SUPFAM" id="SSF55729">
    <property type="entry name" value="Acyl-CoA N-acyltransferases (Nat)"/>
    <property type="match status" value="1"/>
</dbReference>
<dbReference type="Gene3D" id="3.40.630.30">
    <property type="match status" value="1"/>
</dbReference>
<keyword evidence="4" id="KW-0436">Ligase</keyword>
<dbReference type="SUPFAM" id="SSF52374">
    <property type="entry name" value="Nucleotidylyl transferase"/>
    <property type="match status" value="1"/>
</dbReference>
<sequence length="343" mass="37766">MEEIRKIQAANPSEWEKVTAFLRERDLPVRREYADACFGAFIGGRLVGTVILSGSVVRNTAVDPEMRHKGIVEKLFTAVIEEARERGIFYLQLFTKSQNAEAFSGAGFRLVENVPPYACLLEFGSCSPQKWIRRICAGGVNPNARSSAVIVNANPFTLGHKALIELAARDAEQCIVFVVEENQSVFPFDVRLALVRAGTADLPNVRVVPSGPYIISAGTFPSYFLKKNERLPAQTHLDGTIFAHLLAPGFGITKRFVGTEPTDPVTRAYNEALKDVFKKYALELVEVPRIEDGVGAISASRVRAAWTAGRMDEVEEWVPASTFAYLKSPEGTALCEALRREAS</sequence>
<dbReference type="GO" id="GO:0016829">
    <property type="term" value="F:lyase activity"/>
    <property type="evidence" value="ECO:0007669"/>
    <property type="project" value="UniProtKB-KW"/>
</dbReference>
<dbReference type="GO" id="GO:0016747">
    <property type="term" value="F:acyltransferase activity, transferring groups other than amino-acyl groups"/>
    <property type="evidence" value="ECO:0007669"/>
    <property type="project" value="InterPro"/>
</dbReference>
<name>S3BJB9_9BURK</name>
<dbReference type="AlphaFoldDB" id="S3BJB9"/>
<dbReference type="InterPro" id="IPR013166">
    <property type="entry name" value="Citrate_lyase_ligase_C"/>
</dbReference>
<dbReference type="HOGENOM" id="CLU_063190_0_0_4"/>
<gene>
    <name evidence="4" type="ORF">HMPREF1476_01159</name>
</gene>
<reference evidence="4 5" key="1">
    <citation type="submission" date="2013-04" db="EMBL/GenBank/DDBJ databases">
        <title>The Genome Sequence of Sutterella wadsworthensis HGA0223.</title>
        <authorList>
            <consortium name="The Broad Institute Genomics Platform"/>
            <person name="Earl A."/>
            <person name="Ward D."/>
            <person name="Feldgarden M."/>
            <person name="Gevers D."/>
            <person name="Schmidt T.M."/>
            <person name="Dover J."/>
            <person name="Dai D."/>
            <person name="Walker B."/>
            <person name="Young S."/>
            <person name="Zeng Q."/>
            <person name="Gargeya S."/>
            <person name="Fitzgerald M."/>
            <person name="Haas B."/>
            <person name="Abouelleil A."/>
            <person name="Allen A.W."/>
            <person name="Alvarado L."/>
            <person name="Arachchi H.M."/>
            <person name="Berlin A.M."/>
            <person name="Chapman S.B."/>
            <person name="Gainer-Dewar J."/>
            <person name="Goldberg J."/>
            <person name="Griggs A."/>
            <person name="Gujja S."/>
            <person name="Hansen M."/>
            <person name="Howarth C."/>
            <person name="Imamovic A."/>
            <person name="Ireland A."/>
            <person name="Larimer J."/>
            <person name="McCowan C."/>
            <person name="Murphy C."/>
            <person name="Pearson M."/>
            <person name="Poon T.W."/>
            <person name="Priest M."/>
            <person name="Roberts A."/>
            <person name="Saif S."/>
            <person name="Shea T."/>
            <person name="Sisk P."/>
            <person name="Sykes S."/>
            <person name="Wortman J."/>
            <person name="Nusbaum C."/>
            <person name="Birren B."/>
        </authorList>
    </citation>
    <scope>NUCLEOTIDE SEQUENCE [LARGE SCALE GENOMIC DNA]</scope>
    <source>
        <strain evidence="4 5">HGA0223</strain>
    </source>
</reference>
<dbReference type="RefSeq" id="WP_016474437.1">
    <property type="nucleotide sequence ID" value="NZ_KE150480.1"/>
</dbReference>
<accession>S3BJB9</accession>
<keyword evidence="4" id="KW-0456">Lyase</keyword>
<dbReference type="PROSITE" id="PS51186">
    <property type="entry name" value="GNAT"/>
    <property type="match status" value="1"/>
</dbReference>
<dbReference type="Gene3D" id="3.40.50.620">
    <property type="entry name" value="HUPs"/>
    <property type="match status" value="1"/>
</dbReference>
<dbReference type="SMART" id="SM00764">
    <property type="entry name" value="Citrate_ly_lig"/>
    <property type="match status" value="1"/>
</dbReference>
<evidence type="ECO:0000313" key="5">
    <source>
        <dbReference type="Proteomes" id="UP000014400"/>
    </source>
</evidence>
<proteinExistence type="predicted"/>
<dbReference type="Pfam" id="PF00583">
    <property type="entry name" value="Acetyltransf_1"/>
    <property type="match status" value="1"/>
</dbReference>
<keyword evidence="5" id="KW-1185">Reference proteome</keyword>
<dbReference type="InterPro" id="IPR000182">
    <property type="entry name" value="GNAT_dom"/>
</dbReference>
<dbReference type="PANTHER" id="PTHR40599">
    <property type="entry name" value="[CITRATE [PRO-3S]-LYASE] LIGASE"/>
    <property type="match status" value="1"/>
</dbReference>
<dbReference type="STRING" id="1203554.HMPREF1476_01159"/>
<protein>
    <submittedName>
        <fullName evidence="4">[citrate (Pro-3S)-lyase] ligase</fullName>
    </submittedName>
</protein>
<keyword evidence="2" id="KW-0067">ATP-binding</keyword>
<dbReference type="eggNOG" id="COG3053">
    <property type="taxonomic scope" value="Bacteria"/>
</dbReference>
<dbReference type="Pfam" id="PF08218">
    <property type="entry name" value="Citrate_ly_lig"/>
    <property type="match status" value="1"/>
</dbReference>
<dbReference type="InterPro" id="IPR005216">
    <property type="entry name" value="Citrate_lyase_ligase"/>
</dbReference>
<dbReference type="PATRIC" id="fig|1203554.3.peg.1202"/>
<dbReference type="EMBL" id="ATCF01000016">
    <property type="protein sequence ID" value="EPD99480.1"/>
    <property type="molecule type" value="Genomic_DNA"/>
</dbReference>
<keyword evidence="1" id="KW-0547">Nucleotide-binding</keyword>
<dbReference type="PANTHER" id="PTHR40599:SF1">
    <property type="entry name" value="[CITRATE [PRO-3S]-LYASE] LIGASE"/>
    <property type="match status" value="1"/>
</dbReference>
<dbReference type="GO" id="GO:0008771">
    <property type="term" value="F:[citrate (pro-3S)-lyase] ligase activity"/>
    <property type="evidence" value="ECO:0007669"/>
    <property type="project" value="InterPro"/>
</dbReference>
<organism evidence="4 5">
    <name type="scientific">Sutterella wadsworthensis HGA0223</name>
    <dbReference type="NCBI Taxonomy" id="1203554"/>
    <lineage>
        <taxon>Bacteria</taxon>
        <taxon>Pseudomonadati</taxon>
        <taxon>Pseudomonadota</taxon>
        <taxon>Betaproteobacteria</taxon>
        <taxon>Burkholderiales</taxon>
        <taxon>Sutterellaceae</taxon>
        <taxon>Sutterella</taxon>
    </lineage>
</organism>